<feature type="signal peptide" evidence="1">
    <location>
        <begin position="1"/>
        <end position="20"/>
    </location>
</feature>
<proteinExistence type="predicted"/>
<reference evidence="2" key="1">
    <citation type="submission" date="2023-02" db="EMBL/GenBank/DDBJ databases">
        <title>Genome of toxic invasive species Heracleum sosnowskyi carries increased number of genes despite the absence of recent whole-genome duplications.</title>
        <authorList>
            <person name="Schelkunov M."/>
            <person name="Shtratnikova V."/>
            <person name="Makarenko M."/>
            <person name="Klepikova A."/>
            <person name="Omelchenko D."/>
            <person name="Novikova G."/>
            <person name="Obukhova E."/>
            <person name="Bogdanov V."/>
            <person name="Penin A."/>
            <person name="Logacheva M."/>
        </authorList>
    </citation>
    <scope>NUCLEOTIDE SEQUENCE</scope>
    <source>
        <strain evidence="2">Hsosn_3</strain>
        <tissue evidence="2">Leaf</tissue>
    </source>
</reference>
<accession>A0AAD8HV82</accession>
<sequence length="135" mass="15422">MTNVFSNFVTISFIFFPSLPFQDESSDTNVGNDEEIDILEKERNNYFCDESTINREELVVPVVDSSLTLNLEEVNKMNDSLEEIEVMKINKESMTTDCNQVGDSYNDWQVPLRIDGNDQELVKAAHTDDQLGIMT</sequence>
<evidence type="ECO:0000313" key="3">
    <source>
        <dbReference type="Proteomes" id="UP001237642"/>
    </source>
</evidence>
<dbReference type="Proteomes" id="UP001237642">
    <property type="component" value="Unassembled WGS sequence"/>
</dbReference>
<organism evidence="2 3">
    <name type="scientific">Heracleum sosnowskyi</name>
    <dbReference type="NCBI Taxonomy" id="360622"/>
    <lineage>
        <taxon>Eukaryota</taxon>
        <taxon>Viridiplantae</taxon>
        <taxon>Streptophyta</taxon>
        <taxon>Embryophyta</taxon>
        <taxon>Tracheophyta</taxon>
        <taxon>Spermatophyta</taxon>
        <taxon>Magnoliopsida</taxon>
        <taxon>eudicotyledons</taxon>
        <taxon>Gunneridae</taxon>
        <taxon>Pentapetalae</taxon>
        <taxon>asterids</taxon>
        <taxon>campanulids</taxon>
        <taxon>Apiales</taxon>
        <taxon>Apiaceae</taxon>
        <taxon>Apioideae</taxon>
        <taxon>apioid superclade</taxon>
        <taxon>Tordylieae</taxon>
        <taxon>Tordyliinae</taxon>
        <taxon>Heracleum</taxon>
    </lineage>
</organism>
<dbReference type="EMBL" id="JAUIZM010000007">
    <property type="protein sequence ID" value="KAK1372958.1"/>
    <property type="molecule type" value="Genomic_DNA"/>
</dbReference>
<feature type="chain" id="PRO_5042017470" evidence="1">
    <location>
        <begin position="21"/>
        <end position="135"/>
    </location>
</feature>
<evidence type="ECO:0000256" key="1">
    <source>
        <dbReference type="SAM" id="SignalP"/>
    </source>
</evidence>
<name>A0AAD8HV82_9APIA</name>
<reference evidence="2" key="2">
    <citation type="submission" date="2023-05" db="EMBL/GenBank/DDBJ databases">
        <authorList>
            <person name="Schelkunov M.I."/>
        </authorList>
    </citation>
    <scope>NUCLEOTIDE SEQUENCE</scope>
    <source>
        <strain evidence="2">Hsosn_3</strain>
        <tissue evidence="2">Leaf</tissue>
    </source>
</reference>
<keyword evidence="3" id="KW-1185">Reference proteome</keyword>
<keyword evidence="1" id="KW-0732">Signal</keyword>
<protein>
    <submittedName>
        <fullName evidence="2">Uncharacterized protein</fullName>
    </submittedName>
</protein>
<comment type="caution">
    <text evidence="2">The sequence shown here is derived from an EMBL/GenBank/DDBJ whole genome shotgun (WGS) entry which is preliminary data.</text>
</comment>
<dbReference type="AlphaFoldDB" id="A0AAD8HV82"/>
<gene>
    <name evidence="2" type="ORF">POM88_029151</name>
</gene>
<evidence type="ECO:0000313" key="2">
    <source>
        <dbReference type="EMBL" id="KAK1372958.1"/>
    </source>
</evidence>